<dbReference type="InterPro" id="IPR001810">
    <property type="entry name" value="F-box_dom"/>
</dbReference>
<organism evidence="2 3">
    <name type="scientific">Hebeloma cylindrosporum</name>
    <dbReference type="NCBI Taxonomy" id="76867"/>
    <lineage>
        <taxon>Eukaryota</taxon>
        <taxon>Fungi</taxon>
        <taxon>Dikarya</taxon>
        <taxon>Basidiomycota</taxon>
        <taxon>Agaricomycotina</taxon>
        <taxon>Agaricomycetes</taxon>
        <taxon>Agaricomycetidae</taxon>
        <taxon>Agaricales</taxon>
        <taxon>Agaricineae</taxon>
        <taxon>Hymenogastraceae</taxon>
        <taxon>Hebeloma</taxon>
    </lineage>
</organism>
<reference evidence="2 3" key="1">
    <citation type="submission" date="2014-04" db="EMBL/GenBank/DDBJ databases">
        <authorList>
            <consortium name="DOE Joint Genome Institute"/>
            <person name="Kuo A."/>
            <person name="Gay G."/>
            <person name="Dore J."/>
            <person name="Kohler A."/>
            <person name="Nagy L.G."/>
            <person name="Floudas D."/>
            <person name="Copeland A."/>
            <person name="Barry K.W."/>
            <person name="Cichocki N."/>
            <person name="Veneault-Fourrey C."/>
            <person name="LaButti K."/>
            <person name="Lindquist E.A."/>
            <person name="Lipzen A."/>
            <person name="Lundell T."/>
            <person name="Morin E."/>
            <person name="Murat C."/>
            <person name="Sun H."/>
            <person name="Tunlid A."/>
            <person name="Henrissat B."/>
            <person name="Grigoriev I.V."/>
            <person name="Hibbett D.S."/>
            <person name="Martin F."/>
            <person name="Nordberg H.P."/>
            <person name="Cantor M.N."/>
            <person name="Hua S.X."/>
        </authorList>
    </citation>
    <scope>NUCLEOTIDE SEQUENCE [LARGE SCALE GENOMIC DNA]</scope>
    <source>
        <strain evidence="3">h7</strain>
    </source>
</reference>
<feature type="domain" description="F-box" evidence="1">
    <location>
        <begin position="22"/>
        <end position="68"/>
    </location>
</feature>
<evidence type="ECO:0000313" key="3">
    <source>
        <dbReference type="Proteomes" id="UP000053424"/>
    </source>
</evidence>
<dbReference type="OrthoDB" id="3068592at2759"/>
<name>A0A0C3CIM9_HEBCY</name>
<sequence length="514" mass="58185">MVTSLGILALNRMPEPSGVLQKRRLTDLPLEILIAILEESEWRGVLQLRKTCMALYEASKAQSIWLKLCKGYLAPSATSPQVLHLERPVQMYNSEELEFLFLRFHGAEIAWRREDTPPSRKITTTTRAAVVHLIEGGRWLLLVSNVGSVTYLDLDSDTINETVLIPGQIDDPTPMLWRNITMWMDVDIDRASPFLAFNIAFSFCSLEDTRGPMEHKIQVWHVDLVLDERQLGVGLTAQRVATFPLEMDIRILRDLSLLGPHVAFAVRCRRYVEPEKTFVVDWNRANGRSNYPRRLIHPAYGPEAIYLLPNAKLFVLLPYGVYLFDFSTVEETTSLPSMYDPEDTVARLWGAEFKLYPKRLSTSSPYFYTGTTVRFVVRGLTGIYGVTIDYHSSNPFSSSGAEPGRVVKLMDFPSSVSEMSRDAHIFFGSSSALILDGKMATYLVRYSWPDNRFDDSNDDDVVIPASSWLRMERTLDCCRLGVAVDVESGRVVVSGTSPDEPGHHHIVLDYSLVY</sequence>
<dbReference type="SUPFAM" id="SSF81383">
    <property type="entry name" value="F-box domain"/>
    <property type="match status" value="1"/>
</dbReference>
<evidence type="ECO:0000313" key="2">
    <source>
        <dbReference type="EMBL" id="KIM43476.1"/>
    </source>
</evidence>
<protein>
    <recommendedName>
        <fullName evidence="1">F-box domain-containing protein</fullName>
    </recommendedName>
</protein>
<proteinExistence type="predicted"/>
<dbReference type="HOGENOM" id="CLU_040563_0_0_1"/>
<keyword evidence="3" id="KW-1185">Reference proteome</keyword>
<dbReference type="EMBL" id="KN831775">
    <property type="protein sequence ID" value="KIM43476.1"/>
    <property type="molecule type" value="Genomic_DNA"/>
</dbReference>
<accession>A0A0C3CIM9</accession>
<dbReference type="Proteomes" id="UP000053424">
    <property type="component" value="Unassembled WGS sequence"/>
</dbReference>
<dbReference type="InterPro" id="IPR036047">
    <property type="entry name" value="F-box-like_dom_sf"/>
</dbReference>
<dbReference type="PROSITE" id="PS50181">
    <property type="entry name" value="FBOX"/>
    <property type="match status" value="1"/>
</dbReference>
<dbReference type="AlphaFoldDB" id="A0A0C3CIM9"/>
<evidence type="ECO:0000259" key="1">
    <source>
        <dbReference type="PROSITE" id="PS50181"/>
    </source>
</evidence>
<gene>
    <name evidence="2" type="ORF">M413DRAFT_25840</name>
</gene>
<reference evidence="3" key="2">
    <citation type="submission" date="2015-01" db="EMBL/GenBank/DDBJ databases">
        <title>Evolutionary Origins and Diversification of the Mycorrhizal Mutualists.</title>
        <authorList>
            <consortium name="DOE Joint Genome Institute"/>
            <consortium name="Mycorrhizal Genomics Consortium"/>
            <person name="Kohler A."/>
            <person name="Kuo A."/>
            <person name="Nagy L.G."/>
            <person name="Floudas D."/>
            <person name="Copeland A."/>
            <person name="Barry K.W."/>
            <person name="Cichocki N."/>
            <person name="Veneault-Fourrey C."/>
            <person name="LaButti K."/>
            <person name="Lindquist E.A."/>
            <person name="Lipzen A."/>
            <person name="Lundell T."/>
            <person name="Morin E."/>
            <person name="Murat C."/>
            <person name="Riley R."/>
            <person name="Ohm R."/>
            <person name="Sun H."/>
            <person name="Tunlid A."/>
            <person name="Henrissat B."/>
            <person name="Grigoriev I.V."/>
            <person name="Hibbett D.S."/>
            <person name="Martin F."/>
        </authorList>
    </citation>
    <scope>NUCLEOTIDE SEQUENCE [LARGE SCALE GENOMIC DNA]</scope>
    <source>
        <strain evidence="3">h7</strain>
    </source>
</reference>